<sequence length="173" mass="19749">ELCDDNPPDIKHATFRALAYKTGTMLNCECKRGFRRISNGSAFVLCAGNSSHSAWENKCQCISTSPRTTDRQVTPKPEEQKGKNPTELQSQMQPMDQVNLPGHCSEPPPWEHEHSRRIYHFVVGQTVRYQCAQGFRAVRRGPAESICKITCGRTKWTRPQLRCISERKDSRFP</sequence>
<keyword evidence="19" id="KW-1185">Reference proteome</keyword>
<comment type="subcellular location">
    <subcellularLocation>
        <location evidence="2">Membrane</location>
        <topology evidence="2">Single-pass type I membrane protein</topology>
    </subcellularLocation>
</comment>
<dbReference type="SMART" id="SM00032">
    <property type="entry name" value="CCP"/>
    <property type="match status" value="2"/>
</dbReference>
<proteinExistence type="predicted"/>
<comment type="subunit">
    <text evidence="14">Non-covalent dimer of an alpha and a beta subunit. IL2R exists in 3 different forms: a high affinity dimer, an intermediate affinity monomer (beta subunit), and a low affinity monomer (alpha subunit). The high and intermediate affinity forms also associate with a gamma subunit.</text>
</comment>
<keyword evidence="6" id="KW-0732">Signal</keyword>
<dbReference type="GO" id="GO:0006955">
    <property type="term" value="P:immune response"/>
    <property type="evidence" value="ECO:0007669"/>
    <property type="project" value="UniProtKB-ARBA"/>
</dbReference>
<evidence type="ECO:0000256" key="13">
    <source>
        <dbReference type="ARBA" id="ARBA00023180"/>
    </source>
</evidence>
<dbReference type="InterPro" id="IPR035976">
    <property type="entry name" value="Sushi/SCR/CCP_sf"/>
</dbReference>
<name>A0A6G1B5B5_CROCR</name>
<evidence type="ECO:0000256" key="3">
    <source>
        <dbReference type="ARBA" id="ARBA00013445"/>
    </source>
</evidence>
<evidence type="ECO:0000256" key="15">
    <source>
        <dbReference type="PROSITE-ProRule" id="PRU00302"/>
    </source>
</evidence>
<dbReference type="Gene3D" id="2.20.28.230">
    <property type="match status" value="3"/>
</dbReference>
<evidence type="ECO:0000256" key="6">
    <source>
        <dbReference type="ARBA" id="ARBA00022729"/>
    </source>
</evidence>
<dbReference type="GO" id="GO:0004911">
    <property type="term" value="F:interleukin-2 receptor activity"/>
    <property type="evidence" value="ECO:0007669"/>
    <property type="project" value="InterPro"/>
</dbReference>
<dbReference type="GO" id="GO:0006954">
    <property type="term" value="P:inflammatory response"/>
    <property type="evidence" value="ECO:0007669"/>
    <property type="project" value="TreeGrafter"/>
</dbReference>
<keyword evidence="9" id="KW-1133">Transmembrane helix</keyword>
<keyword evidence="8" id="KW-0391">Immunity</keyword>
<dbReference type="EMBL" id="VOAJ01002523">
    <property type="protein sequence ID" value="KAF0882951.1"/>
    <property type="molecule type" value="Genomic_DNA"/>
</dbReference>
<dbReference type="InterPro" id="IPR000436">
    <property type="entry name" value="Sushi_SCR_CCP_dom"/>
</dbReference>
<reference evidence="18 19" key="1">
    <citation type="submission" date="2019-11" db="EMBL/GenBank/DDBJ databases">
        <authorList>
            <person name="Yang C."/>
            <person name="Li F."/>
        </authorList>
    </citation>
    <scope>NUCLEOTIDE SEQUENCE [LARGE SCALE GENOMIC DNA]</scope>
    <source>
        <strain evidence="18">KB4526</strain>
        <tissue evidence="18">Muscle</tissue>
    </source>
</reference>
<feature type="region of interest" description="Disordered" evidence="16">
    <location>
        <begin position="66"/>
        <end position="90"/>
    </location>
</feature>
<feature type="non-terminal residue" evidence="18">
    <location>
        <position position="1"/>
    </location>
</feature>
<keyword evidence="5" id="KW-0812">Transmembrane</keyword>
<evidence type="ECO:0000256" key="10">
    <source>
        <dbReference type="ARBA" id="ARBA00023136"/>
    </source>
</evidence>
<comment type="function">
    <text evidence="1">Receptor for interleukin-2. The receptor is involved in the regulation of immune tolerance by controlling regulatory T cells (TREGs) activity. TREGs suppress the activation and expansion of autoreactive T-cells.</text>
</comment>
<keyword evidence="4 15" id="KW-0768">Sushi</keyword>
<dbReference type="SUPFAM" id="SSF57535">
    <property type="entry name" value="Complement control module/SCR domain"/>
    <property type="match status" value="2"/>
</dbReference>
<evidence type="ECO:0000256" key="5">
    <source>
        <dbReference type="ARBA" id="ARBA00022692"/>
    </source>
</evidence>
<evidence type="ECO:0000256" key="14">
    <source>
        <dbReference type="ARBA" id="ARBA00025938"/>
    </source>
</evidence>
<comment type="caution">
    <text evidence="18">The sequence shown here is derived from an EMBL/GenBank/DDBJ whole genome shotgun (WGS) entry which is preliminary data.</text>
</comment>
<dbReference type="PANTHER" id="PTHR10573">
    <property type="entry name" value="INTERLEUKIN-2 RECEPTOR ALPHA CHAIN"/>
    <property type="match status" value="1"/>
</dbReference>
<evidence type="ECO:0000256" key="11">
    <source>
        <dbReference type="ARBA" id="ARBA00023157"/>
    </source>
</evidence>
<protein>
    <recommendedName>
        <fullName evidence="3">Interleukin-2 receptor subunit alpha</fullName>
    </recommendedName>
</protein>
<evidence type="ECO:0000256" key="1">
    <source>
        <dbReference type="ARBA" id="ARBA00002381"/>
    </source>
</evidence>
<dbReference type="Proteomes" id="UP000475037">
    <property type="component" value="Unassembled WGS sequence"/>
</dbReference>
<dbReference type="PANTHER" id="PTHR10573:SF0">
    <property type="entry name" value="INTERLEUKIN-2 RECEPTOR SUBUNIT ALPHA"/>
    <property type="match status" value="1"/>
</dbReference>
<keyword evidence="10" id="KW-0472">Membrane</keyword>
<dbReference type="CDD" id="cd00033">
    <property type="entry name" value="CCP"/>
    <property type="match status" value="1"/>
</dbReference>
<dbReference type="FunFam" id="2.20.28.230:FF:000002">
    <property type="entry name" value="Interleukin-2 receptor subunit alpha"/>
    <property type="match status" value="1"/>
</dbReference>
<feature type="disulfide bond" evidence="15">
    <location>
        <begin position="104"/>
        <end position="147"/>
    </location>
</feature>
<dbReference type="Pfam" id="PF00084">
    <property type="entry name" value="Sushi"/>
    <property type="match status" value="2"/>
</dbReference>
<evidence type="ECO:0000256" key="2">
    <source>
        <dbReference type="ARBA" id="ARBA00004479"/>
    </source>
</evidence>
<evidence type="ECO:0000256" key="8">
    <source>
        <dbReference type="ARBA" id="ARBA00022859"/>
    </source>
</evidence>
<dbReference type="InterPro" id="IPR015486">
    <property type="entry name" value="IL-2_rcpt_alpha"/>
</dbReference>
<evidence type="ECO:0000313" key="19">
    <source>
        <dbReference type="Proteomes" id="UP000475037"/>
    </source>
</evidence>
<dbReference type="GO" id="GO:0016020">
    <property type="term" value="C:membrane"/>
    <property type="evidence" value="ECO:0007669"/>
    <property type="project" value="UniProtKB-SubCell"/>
</dbReference>
<keyword evidence="12" id="KW-0675">Receptor</keyword>
<feature type="domain" description="Sushi" evidence="17">
    <location>
        <begin position="102"/>
        <end position="165"/>
    </location>
</feature>
<comment type="caution">
    <text evidence="15">Lacks conserved residue(s) required for the propagation of feature annotation.</text>
</comment>
<gene>
    <name evidence="18" type="primary">Il2ra</name>
    <name evidence="18" type="ORF">FOF47_R09500</name>
</gene>
<organism evidence="18 19">
    <name type="scientific">Crocuta crocuta</name>
    <name type="common">Spotted hyena</name>
    <dbReference type="NCBI Taxonomy" id="9678"/>
    <lineage>
        <taxon>Eukaryota</taxon>
        <taxon>Metazoa</taxon>
        <taxon>Chordata</taxon>
        <taxon>Craniata</taxon>
        <taxon>Vertebrata</taxon>
        <taxon>Euteleostomi</taxon>
        <taxon>Mammalia</taxon>
        <taxon>Eutheria</taxon>
        <taxon>Laurasiatheria</taxon>
        <taxon>Carnivora</taxon>
        <taxon>Feliformia</taxon>
        <taxon>Hyaenidae</taxon>
        <taxon>Crocuta</taxon>
    </lineage>
</organism>
<evidence type="ECO:0000256" key="4">
    <source>
        <dbReference type="ARBA" id="ARBA00022659"/>
    </source>
</evidence>
<dbReference type="GO" id="GO:0019976">
    <property type="term" value="F:interleukin-2 binding"/>
    <property type="evidence" value="ECO:0007669"/>
    <property type="project" value="InterPro"/>
</dbReference>
<evidence type="ECO:0000256" key="16">
    <source>
        <dbReference type="SAM" id="MobiDB-lite"/>
    </source>
</evidence>
<keyword evidence="11 15" id="KW-1015">Disulfide bond</keyword>
<feature type="non-terminal residue" evidence="18">
    <location>
        <position position="173"/>
    </location>
</feature>
<evidence type="ECO:0000259" key="17">
    <source>
        <dbReference type="PROSITE" id="PS50923"/>
    </source>
</evidence>
<evidence type="ECO:0000256" key="7">
    <source>
        <dbReference type="ARBA" id="ARBA00022737"/>
    </source>
</evidence>
<keyword evidence="7" id="KW-0677">Repeat</keyword>
<evidence type="ECO:0000256" key="12">
    <source>
        <dbReference type="ARBA" id="ARBA00023170"/>
    </source>
</evidence>
<keyword evidence="13" id="KW-0325">Glycoprotein</keyword>
<evidence type="ECO:0000313" key="18">
    <source>
        <dbReference type="EMBL" id="KAF0882951.1"/>
    </source>
</evidence>
<dbReference type="AlphaFoldDB" id="A0A6G1B5B5"/>
<dbReference type="PROSITE" id="PS50923">
    <property type="entry name" value="SUSHI"/>
    <property type="match status" value="1"/>
</dbReference>
<dbReference type="GO" id="GO:0002682">
    <property type="term" value="P:regulation of immune system process"/>
    <property type="evidence" value="ECO:0007669"/>
    <property type="project" value="UniProtKB-ARBA"/>
</dbReference>
<evidence type="ECO:0000256" key="9">
    <source>
        <dbReference type="ARBA" id="ARBA00022989"/>
    </source>
</evidence>
<accession>A0A6G1B5B5</accession>